<gene>
    <name evidence="2" type="ORF">QQ008_25440</name>
</gene>
<dbReference type="EMBL" id="JAUJEA010000013">
    <property type="protein sequence ID" value="MDN5204759.1"/>
    <property type="molecule type" value="Genomic_DNA"/>
</dbReference>
<feature type="domain" description="YHYH" evidence="1">
    <location>
        <begin position="207"/>
        <end position="239"/>
    </location>
</feature>
<dbReference type="Proteomes" id="UP001172082">
    <property type="component" value="Unassembled WGS sequence"/>
</dbReference>
<dbReference type="Pfam" id="PF14240">
    <property type="entry name" value="YHYH"/>
    <property type="match status" value="2"/>
</dbReference>
<proteinExistence type="predicted"/>
<organism evidence="2 3">
    <name type="scientific">Splendidivirga corallicola</name>
    <dbReference type="NCBI Taxonomy" id="3051826"/>
    <lineage>
        <taxon>Bacteria</taxon>
        <taxon>Pseudomonadati</taxon>
        <taxon>Bacteroidota</taxon>
        <taxon>Cytophagia</taxon>
        <taxon>Cytophagales</taxon>
        <taxon>Splendidivirgaceae</taxon>
        <taxon>Splendidivirga</taxon>
    </lineage>
</organism>
<feature type="domain" description="YHYH" evidence="1">
    <location>
        <begin position="105"/>
        <end position="198"/>
    </location>
</feature>
<keyword evidence="3" id="KW-1185">Reference proteome</keyword>
<dbReference type="PANTHER" id="PTHR30289">
    <property type="entry name" value="UNCHARACTERIZED PROTEIN YBCL-RELATED"/>
    <property type="match status" value="1"/>
</dbReference>
<evidence type="ECO:0000313" key="2">
    <source>
        <dbReference type="EMBL" id="MDN5204759.1"/>
    </source>
</evidence>
<evidence type="ECO:0000259" key="1">
    <source>
        <dbReference type="Pfam" id="PF14240"/>
    </source>
</evidence>
<evidence type="ECO:0000313" key="3">
    <source>
        <dbReference type="Proteomes" id="UP001172082"/>
    </source>
</evidence>
<reference evidence="2" key="1">
    <citation type="submission" date="2023-06" db="EMBL/GenBank/DDBJ databases">
        <title>Genomic of Parafulvivirga corallium.</title>
        <authorList>
            <person name="Wang G."/>
        </authorList>
    </citation>
    <scope>NUCLEOTIDE SEQUENCE</scope>
    <source>
        <strain evidence="2">BMA10</strain>
    </source>
</reference>
<dbReference type="InterPro" id="IPR025924">
    <property type="entry name" value="YHYH_dom"/>
</dbReference>
<accession>A0ABT8KVF8</accession>
<sequence length="252" mass="27948">MKKLLIFGVSIPMLFLGISFSSCNDSDDQVDPSANDSEELPEVFSKFNDNIEVYVEGNFVVIKSDGIPDHNSPYFSTSDNRYEAYNGSNQAFHLNPNRITSQNYTFRIPLNPAEASNKQATSLGAIGVAVNGVPFFNQYAGPDQPLTNEINSFDQYNGHPQQTGSYHYHIEPLYLTLEKGKASLMGFLLDGFPVYGPEENGQSVLENQLDEYHGHFGVTADYPEGIYHYHITNTDPYINGNGYFGNPGTATN</sequence>
<comment type="caution">
    <text evidence="2">The sequence shown here is derived from an EMBL/GenBank/DDBJ whole genome shotgun (WGS) entry which is preliminary data.</text>
</comment>
<name>A0ABT8KVF8_9BACT</name>
<dbReference type="RefSeq" id="WP_346754783.1">
    <property type="nucleotide sequence ID" value="NZ_JAUJEA010000013.1"/>
</dbReference>
<protein>
    <submittedName>
        <fullName evidence="2">YHYH protein</fullName>
    </submittedName>
</protein>
<dbReference type="PROSITE" id="PS51257">
    <property type="entry name" value="PROKAR_LIPOPROTEIN"/>
    <property type="match status" value="1"/>
</dbReference>
<dbReference type="PANTHER" id="PTHR30289:SF8">
    <property type="entry name" value="YHYH DOMAIN-CONTAINING PROTEIN"/>
    <property type="match status" value="1"/>
</dbReference>